<organism evidence="1 2">
    <name type="scientific">Xylaria bambusicola</name>
    <dbReference type="NCBI Taxonomy" id="326684"/>
    <lineage>
        <taxon>Eukaryota</taxon>
        <taxon>Fungi</taxon>
        <taxon>Dikarya</taxon>
        <taxon>Ascomycota</taxon>
        <taxon>Pezizomycotina</taxon>
        <taxon>Sordariomycetes</taxon>
        <taxon>Xylariomycetidae</taxon>
        <taxon>Xylariales</taxon>
        <taxon>Xylariaceae</taxon>
        <taxon>Xylaria</taxon>
    </lineage>
</organism>
<accession>A0AAN7UI63</accession>
<keyword evidence="2" id="KW-1185">Reference proteome</keyword>
<protein>
    <submittedName>
        <fullName evidence="1">Uncharacterized protein</fullName>
    </submittedName>
</protein>
<dbReference type="AlphaFoldDB" id="A0AAN7UI63"/>
<proteinExistence type="predicted"/>
<name>A0AAN7UI63_9PEZI</name>
<sequence length="73" mass="7192">MATSFNPTRTPAAVGIALYPLLAGKVDVGPTTPFDVGSALVALIAPGPVQTGYDAGGLTGNTVTITGYVSVVT</sequence>
<reference evidence="1 2" key="1">
    <citation type="submission" date="2023-10" db="EMBL/GenBank/DDBJ databases">
        <title>Draft genome sequence of Xylaria bambusicola isolate GMP-LS, the root and basal stem rot pathogen of sugarcane in Indonesia.</title>
        <authorList>
            <person name="Selvaraj P."/>
            <person name="Muralishankar V."/>
            <person name="Muruganantham S."/>
            <person name="Sp S."/>
            <person name="Haryani S."/>
            <person name="Lau K.J.X."/>
            <person name="Naqvi N.I."/>
        </authorList>
    </citation>
    <scope>NUCLEOTIDE SEQUENCE [LARGE SCALE GENOMIC DNA]</scope>
    <source>
        <strain evidence="1">GMP-LS</strain>
    </source>
</reference>
<comment type="caution">
    <text evidence="1">The sequence shown here is derived from an EMBL/GenBank/DDBJ whole genome shotgun (WGS) entry which is preliminary data.</text>
</comment>
<dbReference type="EMBL" id="JAWHQM010000002">
    <property type="protein sequence ID" value="KAK5625811.1"/>
    <property type="molecule type" value="Genomic_DNA"/>
</dbReference>
<evidence type="ECO:0000313" key="2">
    <source>
        <dbReference type="Proteomes" id="UP001305414"/>
    </source>
</evidence>
<evidence type="ECO:0000313" key="1">
    <source>
        <dbReference type="EMBL" id="KAK5625811.1"/>
    </source>
</evidence>
<gene>
    <name evidence="1" type="ORF">RRF57_001527</name>
</gene>
<dbReference type="Proteomes" id="UP001305414">
    <property type="component" value="Unassembled WGS sequence"/>
</dbReference>